<accession>A0A0S4MM82</accession>
<keyword evidence="3" id="KW-1185">Reference proteome</keyword>
<reference evidence="2" key="1">
    <citation type="journal article" date="2013" name="Nature">
        <title>The genomes of four tapeworm species reveal adaptations to parasitism.</title>
        <authorList>
            <person name="Tsai I.J."/>
            <person name="Zarowiecki M."/>
            <person name="Holroyd N."/>
            <person name="Garciarrubio A."/>
            <person name="Sanchez-Flores A."/>
            <person name="Brooks K.L."/>
            <person name="Tracey A."/>
            <person name="Bobes R.J."/>
            <person name="Fragoso G."/>
            <person name="Sciutto E."/>
            <person name="Aslett M."/>
            <person name="Beasley H."/>
            <person name="Bennett H.M."/>
            <person name="Cai J."/>
            <person name="Camicia F."/>
            <person name="Clark R."/>
            <person name="Cucher M."/>
            <person name="De Silva N."/>
            <person name="Day T.A."/>
            <person name="Deplazes P."/>
            <person name="Estrada K."/>
            <person name="Fernandez C."/>
            <person name="Holland P.W."/>
            <person name="Hou J."/>
            <person name="Hu S."/>
            <person name="Huckvale T."/>
            <person name="Hung S.S."/>
            <person name="Kamenetzky L."/>
            <person name="Keane J.A."/>
            <person name="Kiss F."/>
            <person name="Koziol U."/>
            <person name="Lambert O."/>
            <person name="Liu K."/>
            <person name="Luo X."/>
            <person name="Luo Y."/>
            <person name="Macchiaroli N."/>
            <person name="Nichol S."/>
            <person name="Paps J."/>
            <person name="Parkinson J."/>
            <person name="Pouchkina-Stantcheva N."/>
            <person name="Riddiford N."/>
            <person name="Rosenzvit M."/>
            <person name="Salinas G."/>
            <person name="Wasmuth J.D."/>
            <person name="Zamanian M."/>
            <person name="Zheng Y."/>
            <person name="Cai X."/>
            <person name="Soberon X."/>
            <person name="Olson P.D."/>
            <person name="Laclette J.P."/>
            <person name="Brehm K."/>
            <person name="Berriman M."/>
            <person name="Garciarrubio A."/>
            <person name="Bobes R.J."/>
            <person name="Fragoso G."/>
            <person name="Sanchez-Flores A."/>
            <person name="Estrada K."/>
            <person name="Cevallos M.A."/>
            <person name="Morett E."/>
            <person name="Gonzalez V."/>
            <person name="Portillo T."/>
            <person name="Ochoa-Leyva A."/>
            <person name="Jose M.V."/>
            <person name="Sciutto E."/>
            <person name="Landa A."/>
            <person name="Jimenez L."/>
            <person name="Valdes V."/>
            <person name="Carrero J.C."/>
            <person name="Larralde C."/>
            <person name="Morales-Montor J."/>
            <person name="Limon-Lason J."/>
            <person name="Soberon X."/>
            <person name="Laclette J.P."/>
        </authorList>
    </citation>
    <scope>NUCLEOTIDE SEQUENCE [LARGE SCALE GENOMIC DNA]</scope>
</reference>
<organism evidence="2 3">
    <name type="scientific">Echinococcus multilocularis</name>
    <name type="common">Fox tapeworm</name>
    <dbReference type="NCBI Taxonomy" id="6211"/>
    <lineage>
        <taxon>Eukaryota</taxon>
        <taxon>Metazoa</taxon>
        <taxon>Spiralia</taxon>
        <taxon>Lophotrochozoa</taxon>
        <taxon>Platyhelminthes</taxon>
        <taxon>Cestoda</taxon>
        <taxon>Eucestoda</taxon>
        <taxon>Cyclophyllidea</taxon>
        <taxon>Taeniidae</taxon>
        <taxon>Echinococcus</taxon>
    </lineage>
</organism>
<reference evidence="2" key="2">
    <citation type="submission" date="2015-11" db="EMBL/GenBank/DDBJ databases">
        <authorList>
            <person name="Zhang Y."/>
            <person name="Guo Z."/>
        </authorList>
    </citation>
    <scope>NUCLEOTIDE SEQUENCE</scope>
</reference>
<dbReference type="AlphaFoldDB" id="A0A0S4MM82"/>
<evidence type="ECO:0000256" key="1">
    <source>
        <dbReference type="SAM" id="MobiDB-lite"/>
    </source>
</evidence>
<dbReference type="Proteomes" id="UP000017246">
    <property type="component" value="Unassembled WGS sequence"/>
</dbReference>
<evidence type="ECO:0000313" key="2">
    <source>
        <dbReference type="EMBL" id="CUT98434.1"/>
    </source>
</evidence>
<feature type="region of interest" description="Disordered" evidence="1">
    <location>
        <begin position="1"/>
        <end position="28"/>
    </location>
</feature>
<sequence>MIEDNMYWSWVDDDDDDDDNNQLVESHPSDNPLATYIATMPSDFDWLYSALFCTDPVGAFMNHCAPTDLVP</sequence>
<keyword evidence="2" id="KW-0675">Receptor</keyword>
<proteinExistence type="predicted"/>
<feature type="compositionally biased region" description="Acidic residues" evidence="1">
    <location>
        <begin position="11"/>
        <end position="20"/>
    </location>
</feature>
<dbReference type="EMBL" id="LN901799">
    <property type="protein sequence ID" value="CUT98434.1"/>
    <property type="molecule type" value="Genomic_DNA"/>
</dbReference>
<protein>
    <submittedName>
        <fullName evidence="2">Class A rhodopsin-like G-protein coupled receptor GPRdop1</fullName>
    </submittedName>
</protein>
<name>A0A0S4MM82_ECHMU</name>
<evidence type="ECO:0000313" key="3">
    <source>
        <dbReference type="Proteomes" id="UP000017246"/>
    </source>
</evidence>